<dbReference type="Proteomes" id="UP000053268">
    <property type="component" value="Unassembled WGS sequence"/>
</dbReference>
<organism evidence="1 2">
    <name type="scientific">Papilio xuthus</name>
    <name type="common">Asian swallowtail butterfly</name>
    <dbReference type="NCBI Taxonomy" id="66420"/>
    <lineage>
        <taxon>Eukaryota</taxon>
        <taxon>Metazoa</taxon>
        <taxon>Ecdysozoa</taxon>
        <taxon>Arthropoda</taxon>
        <taxon>Hexapoda</taxon>
        <taxon>Insecta</taxon>
        <taxon>Pterygota</taxon>
        <taxon>Neoptera</taxon>
        <taxon>Endopterygota</taxon>
        <taxon>Lepidoptera</taxon>
        <taxon>Glossata</taxon>
        <taxon>Ditrysia</taxon>
        <taxon>Papilionoidea</taxon>
        <taxon>Papilionidae</taxon>
        <taxon>Papilioninae</taxon>
        <taxon>Papilio</taxon>
    </lineage>
</organism>
<keyword evidence="2" id="KW-1185">Reference proteome</keyword>
<proteinExistence type="predicted"/>
<dbReference type="AlphaFoldDB" id="A0A194PLX9"/>
<accession>A0A194PLX9</accession>
<name>A0A194PLX9_PAPXU</name>
<evidence type="ECO:0000313" key="2">
    <source>
        <dbReference type="Proteomes" id="UP000053268"/>
    </source>
</evidence>
<reference evidence="1 2" key="1">
    <citation type="journal article" date="2015" name="Nat. Commun.">
        <title>Outbred genome sequencing and CRISPR/Cas9 gene editing in butterflies.</title>
        <authorList>
            <person name="Li X."/>
            <person name="Fan D."/>
            <person name="Zhang W."/>
            <person name="Liu G."/>
            <person name="Zhang L."/>
            <person name="Zhao L."/>
            <person name="Fang X."/>
            <person name="Chen L."/>
            <person name="Dong Y."/>
            <person name="Chen Y."/>
            <person name="Ding Y."/>
            <person name="Zhao R."/>
            <person name="Feng M."/>
            <person name="Zhu Y."/>
            <person name="Feng Y."/>
            <person name="Jiang X."/>
            <person name="Zhu D."/>
            <person name="Xiang H."/>
            <person name="Feng X."/>
            <person name="Li S."/>
            <person name="Wang J."/>
            <person name="Zhang G."/>
            <person name="Kronforst M.R."/>
            <person name="Wang W."/>
        </authorList>
    </citation>
    <scope>NUCLEOTIDE SEQUENCE [LARGE SCALE GENOMIC DNA]</scope>
    <source>
        <strain evidence="1">Ya'a_city_454_Px</strain>
        <tissue evidence="1">Whole body</tissue>
    </source>
</reference>
<evidence type="ECO:0000313" key="1">
    <source>
        <dbReference type="EMBL" id="KPI92110.1"/>
    </source>
</evidence>
<gene>
    <name evidence="1" type="ORF">RR46_13331</name>
</gene>
<dbReference type="EMBL" id="KQ459604">
    <property type="protein sequence ID" value="KPI92110.1"/>
    <property type="molecule type" value="Genomic_DNA"/>
</dbReference>
<sequence length="50" mass="4993">MVTVALEEIMVSAELSEVHGDSDAGCGFEPGGIMRGGAARVLKGPAFATG</sequence>
<protein>
    <submittedName>
        <fullName evidence="1">Uncharacterized protein</fullName>
    </submittedName>
</protein>